<dbReference type="Pfam" id="PF00768">
    <property type="entry name" value="Peptidase_S11"/>
    <property type="match status" value="1"/>
</dbReference>
<keyword evidence="4" id="KW-0133">Cell shape</keyword>
<dbReference type="InterPro" id="IPR012338">
    <property type="entry name" value="Beta-lactam/transpept-like"/>
</dbReference>
<evidence type="ECO:0000256" key="8">
    <source>
        <dbReference type="PIRSR" id="PIRSR618044-2"/>
    </source>
</evidence>
<comment type="caution">
    <text evidence="12">The sequence shown here is derived from an EMBL/GenBank/DDBJ whole genome shotgun (WGS) entry which is preliminary data.</text>
</comment>
<dbReference type="Proteomes" id="UP000176915">
    <property type="component" value="Unassembled WGS sequence"/>
</dbReference>
<evidence type="ECO:0000256" key="6">
    <source>
        <dbReference type="ARBA" id="ARBA00023316"/>
    </source>
</evidence>
<evidence type="ECO:0000256" key="10">
    <source>
        <dbReference type="SAM" id="MobiDB-lite"/>
    </source>
</evidence>
<evidence type="ECO:0000256" key="7">
    <source>
        <dbReference type="PIRSR" id="PIRSR618044-1"/>
    </source>
</evidence>
<feature type="active site" description="Proton acceptor" evidence="7">
    <location>
        <position position="139"/>
    </location>
</feature>
<proteinExistence type="inferred from homology"/>
<dbReference type="GO" id="GO:0008360">
    <property type="term" value="P:regulation of cell shape"/>
    <property type="evidence" value="ECO:0007669"/>
    <property type="project" value="UniProtKB-KW"/>
</dbReference>
<evidence type="ECO:0000256" key="9">
    <source>
        <dbReference type="RuleBase" id="RU004016"/>
    </source>
</evidence>
<dbReference type="SUPFAM" id="SSF56601">
    <property type="entry name" value="beta-lactamase/transpeptidase-like"/>
    <property type="match status" value="1"/>
</dbReference>
<comment type="similarity">
    <text evidence="1 9">Belongs to the peptidase S11 family.</text>
</comment>
<name>A0A1F5SVG6_9BACT</name>
<dbReference type="GO" id="GO:0009002">
    <property type="term" value="F:serine-type D-Ala-D-Ala carboxypeptidase activity"/>
    <property type="evidence" value="ECO:0007669"/>
    <property type="project" value="InterPro"/>
</dbReference>
<keyword evidence="6" id="KW-0961">Cell wall biogenesis/degradation</keyword>
<keyword evidence="5" id="KW-0573">Peptidoglycan synthesis</keyword>
<protein>
    <recommendedName>
        <fullName evidence="11">Peptidase S11 D-alanyl-D-alanine carboxypeptidase A N-terminal domain-containing protein</fullName>
    </recommendedName>
</protein>
<evidence type="ECO:0000313" key="13">
    <source>
        <dbReference type="Proteomes" id="UP000176915"/>
    </source>
</evidence>
<gene>
    <name evidence="12" type="ORF">A3H09_00415</name>
</gene>
<feature type="active site" description="Acyl-ester intermediate" evidence="7">
    <location>
        <position position="136"/>
    </location>
</feature>
<dbReference type="InterPro" id="IPR018044">
    <property type="entry name" value="Peptidase_S11"/>
</dbReference>
<keyword evidence="2" id="KW-0732">Signal</keyword>
<sequence length="352" mass="38691">MLIPAAISLIISVLFLNLSPLGQGKFFIAHQSKPIDAGQVLGVSEKISEEKKSIEPNVNLNKTAAKMLVETKSLLSPRPGQPIRQPSSGAAGRPDRRREAIMVNEDFTAENGAILSASDNSLFFAKRPDQPWPIASITKLFTVYTFLDFNPGWEKSYEIKAADKREGGKIYLFTGDRVTVKDLFYFSLVGSDNTATAALVQATGLSEAEFVEKMNAKAKELGLKNTRLIDPIGLKDGNISTAREVAVFAKIILAKEDINRASLTKKYEFKTEQGRKKIIVSTNELLDDYPKDGISILGGKTGYLDSSGYCLVSQFKNYEGRTIVTVVLGADSDSSRFSLTRKLVDLYYQAQP</sequence>
<evidence type="ECO:0000256" key="5">
    <source>
        <dbReference type="ARBA" id="ARBA00022984"/>
    </source>
</evidence>
<dbReference type="GO" id="GO:0009252">
    <property type="term" value="P:peptidoglycan biosynthetic process"/>
    <property type="evidence" value="ECO:0007669"/>
    <property type="project" value="UniProtKB-KW"/>
</dbReference>
<feature type="active site" evidence="7">
    <location>
        <position position="191"/>
    </location>
</feature>
<dbReference type="PANTHER" id="PTHR21581:SF6">
    <property type="entry name" value="TRAFFICKING PROTEIN PARTICLE COMPLEX SUBUNIT 12"/>
    <property type="match status" value="1"/>
</dbReference>
<evidence type="ECO:0000256" key="4">
    <source>
        <dbReference type="ARBA" id="ARBA00022960"/>
    </source>
</evidence>
<dbReference type="AlphaFoldDB" id="A0A1F5SVG6"/>
<evidence type="ECO:0000256" key="3">
    <source>
        <dbReference type="ARBA" id="ARBA00022801"/>
    </source>
</evidence>
<dbReference type="GO" id="GO:0071555">
    <property type="term" value="P:cell wall organization"/>
    <property type="evidence" value="ECO:0007669"/>
    <property type="project" value="UniProtKB-KW"/>
</dbReference>
<evidence type="ECO:0000256" key="1">
    <source>
        <dbReference type="ARBA" id="ARBA00007164"/>
    </source>
</evidence>
<dbReference type="Gene3D" id="3.40.710.10">
    <property type="entry name" value="DD-peptidase/beta-lactamase superfamily"/>
    <property type="match status" value="1"/>
</dbReference>
<dbReference type="EMBL" id="MFFY01000040">
    <property type="protein sequence ID" value="OGF30725.1"/>
    <property type="molecule type" value="Genomic_DNA"/>
</dbReference>
<reference evidence="12 13" key="1">
    <citation type="journal article" date="2016" name="Nat. Commun.">
        <title>Thousands of microbial genomes shed light on interconnected biogeochemical processes in an aquifer system.</title>
        <authorList>
            <person name="Anantharaman K."/>
            <person name="Brown C.T."/>
            <person name="Hug L.A."/>
            <person name="Sharon I."/>
            <person name="Castelle C.J."/>
            <person name="Probst A.J."/>
            <person name="Thomas B.C."/>
            <person name="Singh A."/>
            <person name="Wilkins M.J."/>
            <person name="Karaoz U."/>
            <person name="Brodie E.L."/>
            <person name="Williams K.H."/>
            <person name="Hubbard S.S."/>
            <person name="Banfield J.F."/>
        </authorList>
    </citation>
    <scope>NUCLEOTIDE SEQUENCE [LARGE SCALE GENOMIC DNA]</scope>
</reference>
<evidence type="ECO:0000259" key="11">
    <source>
        <dbReference type="Pfam" id="PF00768"/>
    </source>
</evidence>
<organism evidence="12 13">
    <name type="scientific">Candidatus Falkowbacteria bacterium RIFCSPLOWO2_12_FULL_45_13</name>
    <dbReference type="NCBI Taxonomy" id="1797991"/>
    <lineage>
        <taxon>Bacteria</taxon>
        <taxon>Candidatus Falkowiibacteriota</taxon>
    </lineage>
</organism>
<feature type="domain" description="Peptidase S11 D-alanyl-D-alanine carboxypeptidase A N-terminal" evidence="11">
    <location>
        <begin position="106"/>
        <end position="331"/>
    </location>
</feature>
<dbReference type="GO" id="GO:0006508">
    <property type="term" value="P:proteolysis"/>
    <property type="evidence" value="ECO:0007669"/>
    <property type="project" value="InterPro"/>
</dbReference>
<dbReference type="PRINTS" id="PR00725">
    <property type="entry name" value="DADACBPTASE1"/>
</dbReference>
<evidence type="ECO:0000313" key="12">
    <source>
        <dbReference type="EMBL" id="OGF30725.1"/>
    </source>
</evidence>
<evidence type="ECO:0000256" key="2">
    <source>
        <dbReference type="ARBA" id="ARBA00022729"/>
    </source>
</evidence>
<accession>A0A1F5SVG6</accession>
<feature type="binding site" evidence="8">
    <location>
        <position position="300"/>
    </location>
    <ligand>
        <name>substrate</name>
    </ligand>
</feature>
<dbReference type="PANTHER" id="PTHR21581">
    <property type="entry name" value="D-ALANYL-D-ALANINE CARBOXYPEPTIDASE"/>
    <property type="match status" value="1"/>
</dbReference>
<dbReference type="InterPro" id="IPR001967">
    <property type="entry name" value="Peptidase_S11_N"/>
</dbReference>
<keyword evidence="3" id="KW-0378">Hydrolase</keyword>
<feature type="region of interest" description="Disordered" evidence="10">
    <location>
        <begin position="75"/>
        <end position="96"/>
    </location>
</feature>